<organism evidence="1">
    <name type="scientific">Enterobacter cloacae</name>
    <dbReference type="NCBI Taxonomy" id="550"/>
    <lineage>
        <taxon>Bacteria</taxon>
        <taxon>Pseudomonadati</taxon>
        <taxon>Pseudomonadota</taxon>
        <taxon>Gammaproteobacteria</taxon>
        <taxon>Enterobacterales</taxon>
        <taxon>Enterobacteriaceae</taxon>
        <taxon>Enterobacter</taxon>
        <taxon>Enterobacter cloacae complex</taxon>
    </lineage>
</organism>
<dbReference type="EMBL" id="KP099552">
    <property type="protein sequence ID" value="ALJ52115.1"/>
    <property type="molecule type" value="Genomic_DNA"/>
</dbReference>
<evidence type="ECO:0000313" key="1">
    <source>
        <dbReference type="EMBL" id="ALJ52115.1"/>
    </source>
</evidence>
<proteinExistence type="predicted"/>
<keyword evidence="1" id="KW-0614">Plasmid</keyword>
<geneLocation type="plasmid" evidence="1">
    <name>pA56</name>
</geneLocation>
<name>A0A1B0TCY3_ENTCL</name>
<gene>
    <name evidence="1" type="primary">tnpA2</name>
</gene>
<protein>
    <submittedName>
        <fullName evidence="1">Putative transposase</fullName>
    </submittedName>
</protein>
<accession>A0A1B0TCY3</accession>
<sequence length="183" mass="20959">MTDMSMNEFRRLAAKIDQHMQQLAAQGVSEAHAIINRMMGYGPDLHRIWVGTSDQQLMALSREFPGFYRYARIMEEASEAERRKASRPYDGMAEFSEQHKQMGAQLLTTAATLERGYQAFRASGSLQDFRPQLDELGRLHRQWLSDLEAFKDSLRTQGAEPKVLEYVNEAFGRLAERIKQLAG</sequence>
<dbReference type="AlphaFoldDB" id="A0A1B0TCY3"/>
<reference evidence="1" key="1">
    <citation type="submission" date="2014-11" db="EMBL/GenBank/DDBJ databases">
        <title>Molecular characterization of pA56, a broad-host range plasmid spreading the blaGIM-1 carbapenemase gene among Gram negatives bacteria.</title>
        <authorList>
            <person name="Hamprecht A.G."/>
            <person name="Nordmann P."/>
            <person name="Seifert H."/>
            <person name="Poirel L."/>
        </authorList>
    </citation>
    <scope>NUCLEOTIDE SEQUENCE</scope>
    <source>
        <strain evidence="1">A56</strain>
        <plasmid evidence="1">pA56</plasmid>
    </source>
</reference>